<keyword evidence="1" id="KW-0472">Membrane</keyword>
<name>A0A378JIP2_9GAMM</name>
<keyword evidence="1" id="KW-1133">Transmembrane helix</keyword>
<protein>
    <submittedName>
        <fullName evidence="2">Component of the Dot/Icm secretion system. inner membrane protein</fullName>
    </submittedName>
</protein>
<sequence length="94" mass="10901">MSRQSWNRIKRSKSFYVMTYRRALKFLLLSMALNVFFCVAISYVYLNRPERTFYATSGITPPIELTPLATPNYSAQFLLSPDPVDDNEEKAIPQ</sequence>
<organism evidence="2 3">
    <name type="scientific">Legionella busanensis</name>
    <dbReference type="NCBI Taxonomy" id="190655"/>
    <lineage>
        <taxon>Bacteria</taxon>
        <taxon>Pseudomonadati</taxon>
        <taxon>Pseudomonadota</taxon>
        <taxon>Gammaproteobacteria</taxon>
        <taxon>Legionellales</taxon>
        <taxon>Legionellaceae</taxon>
        <taxon>Legionella</taxon>
    </lineage>
</organism>
<keyword evidence="3" id="KW-1185">Reference proteome</keyword>
<accession>A0A378JIP2</accession>
<evidence type="ECO:0000313" key="3">
    <source>
        <dbReference type="Proteomes" id="UP000254794"/>
    </source>
</evidence>
<reference evidence="2 3" key="1">
    <citation type="submission" date="2018-06" db="EMBL/GenBank/DDBJ databases">
        <authorList>
            <consortium name="Pathogen Informatics"/>
            <person name="Doyle S."/>
        </authorList>
    </citation>
    <scope>NUCLEOTIDE SEQUENCE [LARGE SCALE GENOMIC DNA]</scope>
    <source>
        <strain evidence="2 3">NCTC13316</strain>
    </source>
</reference>
<evidence type="ECO:0000313" key="2">
    <source>
        <dbReference type="EMBL" id="STX50631.1"/>
    </source>
</evidence>
<feature type="transmembrane region" description="Helical" evidence="1">
    <location>
        <begin position="26"/>
        <end position="46"/>
    </location>
</feature>
<keyword evidence="1" id="KW-0812">Transmembrane</keyword>
<proteinExistence type="predicted"/>
<gene>
    <name evidence="2" type="primary">dotJ</name>
    <name evidence="2" type="ORF">NCTC13316_00714</name>
</gene>
<evidence type="ECO:0000256" key="1">
    <source>
        <dbReference type="SAM" id="Phobius"/>
    </source>
</evidence>
<dbReference type="InterPro" id="IPR021055">
    <property type="entry name" value="T4BSS_IcmL/DotI"/>
</dbReference>
<dbReference type="OrthoDB" id="5653490at2"/>
<dbReference type="AlphaFoldDB" id="A0A378JIP2"/>
<dbReference type="Pfam" id="PF11393">
    <property type="entry name" value="T4BSS_DotI_IcmL"/>
    <property type="match status" value="1"/>
</dbReference>
<dbReference type="NCBIfam" id="NF038227">
    <property type="entry name" value="IcmM_DotJ_IVB"/>
    <property type="match status" value="1"/>
</dbReference>
<dbReference type="RefSeq" id="WP_115330335.1">
    <property type="nucleotide sequence ID" value="NZ_CAAAHP010000004.1"/>
</dbReference>
<dbReference type="EMBL" id="UGOD01000001">
    <property type="protein sequence ID" value="STX50631.1"/>
    <property type="molecule type" value="Genomic_DNA"/>
</dbReference>
<dbReference type="Proteomes" id="UP000254794">
    <property type="component" value="Unassembled WGS sequence"/>
</dbReference>